<dbReference type="AlphaFoldDB" id="A0A1I7U793"/>
<reference evidence="3" key="1">
    <citation type="submission" date="2016-11" db="UniProtKB">
        <authorList>
            <consortium name="WormBaseParasite"/>
        </authorList>
    </citation>
    <scope>IDENTIFICATION</scope>
</reference>
<protein>
    <submittedName>
        <fullName evidence="3">ZM domain-containing protein</fullName>
    </submittedName>
</protein>
<evidence type="ECO:0000256" key="1">
    <source>
        <dbReference type="SAM" id="MobiDB-lite"/>
    </source>
</evidence>
<organism evidence="2 3">
    <name type="scientific">Caenorhabditis tropicalis</name>
    <dbReference type="NCBI Taxonomy" id="1561998"/>
    <lineage>
        <taxon>Eukaryota</taxon>
        <taxon>Metazoa</taxon>
        <taxon>Ecdysozoa</taxon>
        <taxon>Nematoda</taxon>
        <taxon>Chromadorea</taxon>
        <taxon>Rhabditida</taxon>
        <taxon>Rhabditina</taxon>
        <taxon>Rhabditomorpha</taxon>
        <taxon>Rhabditoidea</taxon>
        <taxon>Rhabditidae</taxon>
        <taxon>Peloderinae</taxon>
        <taxon>Caenorhabditis</taxon>
    </lineage>
</organism>
<name>A0A1I7U793_9PELO</name>
<dbReference type="Proteomes" id="UP000095282">
    <property type="component" value="Unplaced"/>
</dbReference>
<evidence type="ECO:0000313" key="3">
    <source>
        <dbReference type="WBParaSite" id="Csp11.Scaffold629.g15579.t2"/>
    </source>
</evidence>
<proteinExistence type="predicted"/>
<feature type="region of interest" description="Disordered" evidence="1">
    <location>
        <begin position="89"/>
        <end position="129"/>
    </location>
</feature>
<keyword evidence="2" id="KW-1185">Reference proteome</keyword>
<sequence length="317" mass="36678">MLSDIFSTPVFHLFSIHSYRILFNIKVDQLHNPFEWGAPDVPQQQVPPVSTNPMPPPQHPPNYYAPRRSISTITGPNRRDVDAFYQNNFPQKTNGIANGEQPQEYNSSSEHQQRPSIMSGQSHQTNQLPTKNFNYEPLRFSPPNVTPPPQHFSSNPDVPRKNQRVRFDELPNYPTPNHFSVPPRKCSLAPNFFSSQNSHHMYPDQYTPRTWQHNEFMPNHHIHPYHTNHHQPPHQDWRNQQMANGNHNSVHNMHKHPSGHRVEIKLEHVDNPFGNPSHDMMDVTSGQPKQSAAVKSEMLSPIKVCVSLIHNIYVLFQ</sequence>
<dbReference type="WBParaSite" id="Csp11.Scaffold629.g15579.t2">
    <property type="protein sequence ID" value="Csp11.Scaffold629.g15579.t2"/>
    <property type="gene ID" value="Csp11.Scaffold629.g15579"/>
</dbReference>
<accession>A0A1I7U793</accession>
<feature type="region of interest" description="Disordered" evidence="1">
    <location>
        <begin position="36"/>
        <end position="60"/>
    </location>
</feature>
<evidence type="ECO:0000313" key="2">
    <source>
        <dbReference type="Proteomes" id="UP000095282"/>
    </source>
</evidence>
<dbReference type="STRING" id="1561998.A0A1I7U793"/>
<feature type="compositionally biased region" description="Low complexity" evidence="1">
    <location>
        <begin position="41"/>
        <end position="52"/>
    </location>
</feature>